<evidence type="ECO:0000256" key="1">
    <source>
        <dbReference type="ARBA" id="ARBA00010528"/>
    </source>
</evidence>
<protein>
    <recommendedName>
        <fullName evidence="4 5">Large ribosomal subunit protein uL4</fullName>
    </recommendedName>
</protein>
<dbReference type="PANTHER" id="PTHR10746">
    <property type="entry name" value="50S RIBOSOMAL PROTEIN L4"/>
    <property type="match status" value="1"/>
</dbReference>
<dbReference type="Pfam" id="PF00573">
    <property type="entry name" value="Ribosomal_L4"/>
    <property type="match status" value="1"/>
</dbReference>
<dbReference type="AlphaFoldDB" id="A0A497E6M2"/>
<dbReference type="GO" id="GO:0006412">
    <property type="term" value="P:translation"/>
    <property type="evidence" value="ECO:0007669"/>
    <property type="project" value="UniProtKB-UniRule"/>
</dbReference>
<dbReference type="SUPFAM" id="SSF52166">
    <property type="entry name" value="Ribosomal protein L4"/>
    <property type="match status" value="1"/>
</dbReference>
<evidence type="ECO:0000313" key="8">
    <source>
        <dbReference type="Proteomes" id="UP000279422"/>
    </source>
</evidence>
<accession>A0A497E6M2</accession>
<dbReference type="Proteomes" id="UP000279422">
    <property type="component" value="Unassembled WGS sequence"/>
</dbReference>
<dbReference type="NCBIfam" id="TIGR03953">
    <property type="entry name" value="rplD_bact"/>
    <property type="match status" value="1"/>
</dbReference>
<comment type="caution">
    <text evidence="7">The sequence shown here is derived from an EMBL/GenBank/DDBJ whole genome shotgun (WGS) entry which is preliminary data.</text>
</comment>
<comment type="function">
    <text evidence="5">One of the primary rRNA binding proteins, this protein initially binds near the 5'-end of the 23S rRNA. It is important during the early stages of 50S assembly. It makes multiple contacts with different domains of the 23S rRNA in the assembled 50S subunit and ribosome.</text>
</comment>
<keyword evidence="2 5" id="KW-0689">Ribosomal protein</keyword>
<keyword evidence="5" id="KW-0694">RNA-binding</keyword>
<sequence>MELDKDIFSGEINQAVLREAVLAYQSNQRQGTACTKTRGEVRGGGRKPWIQKGTGRARAGSIRSPIWVGGGTVFGPKPRSFKYPLSRRIKRLALRDALRKKINEGLFFVLNEFLIEEPKTKRMVEFLNNFSVEGKVLLIVDRWNDNMKKASSNLKNLELNLAHLVCAFDVLACDSVFITKQALAKLEERLKR</sequence>
<evidence type="ECO:0000256" key="2">
    <source>
        <dbReference type="ARBA" id="ARBA00022980"/>
    </source>
</evidence>
<reference evidence="7 8" key="1">
    <citation type="submission" date="2018-06" db="EMBL/GenBank/DDBJ databases">
        <title>Extensive metabolic versatility and redundancy in microbially diverse, dynamic hydrothermal sediments.</title>
        <authorList>
            <person name="Dombrowski N."/>
            <person name="Teske A."/>
            <person name="Baker B.J."/>
        </authorList>
    </citation>
    <scope>NUCLEOTIDE SEQUENCE [LARGE SCALE GENOMIC DNA]</scope>
    <source>
        <strain evidence="7">B47_G16</strain>
    </source>
</reference>
<dbReference type="GO" id="GO:0005840">
    <property type="term" value="C:ribosome"/>
    <property type="evidence" value="ECO:0007669"/>
    <property type="project" value="UniProtKB-KW"/>
</dbReference>
<dbReference type="GO" id="GO:1990904">
    <property type="term" value="C:ribonucleoprotein complex"/>
    <property type="evidence" value="ECO:0007669"/>
    <property type="project" value="UniProtKB-KW"/>
</dbReference>
<dbReference type="Gene3D" id="3.40.1370.10">
    <property type="match status" value="1"/>
</dbReference>
<name>A0A497E6M2_UNCAE</name>
<keyword evidence="5" id="KW-0699">rRNA-binding</keyword>
<dbReference type="InterPro" id="IPR013005">
    <property type="entry name" value="Ribosomal_uL4-like"/>
</dbReference>
<organism evidence="7 8">
    <name type="scientific">Aerophobetes bacterium</name>
    <dbReference type="NCBI Taxonomy" id="2030807"/>
    <lineage>
        <taxon>Bacteria</taxon>
        <taxon>Candidatus Aerophobota</taxon>
    </lineage>
</organism>
<dbReference type="HAMAP" id="MF_01328_B">
    <property type="entry name" value="Ribosomal_uL4_B"/>
    <property type="match status" value="1"/>
</dbReference>
<keyword evidence="3 5" id="KW-0687">Ribonucleoprotein</keyword>
<dbReference type="EMBL" id="QMPZ01000007">
    <property type="protein sequence ID" value="RLE10533.1"/>
    <property type="molecule type" value="Genomic_DNA"/>
</dbReference>
<dbReference type="GO" id="GO:0019843">
    <property type="term" value="F:rRNA binding"/>
    <property type="evidence" value="ECO:0007669"/>
    <property type="project" value="UniProtKB-UniRule"/>
</dbReference>
<dbReference type="GO" id="GO:0003735">
    <property type="term" value="F:structural constituent of ribosome"/>
    <property type="evidence" value="ECO:0007669"/>
    <property type="project" value="InterPro"/>
</dbReference>
<evidence type="ECO:0000256" key="4">
    <source>
        <dbReference type="ARBA" id="ARBA00035244"/>
    </source>
</evidence>
<dbReference type="InterPro" id="IPR023574">
    <property type="entry name" value="Ribosomal_uL4_dom_sf"/>
</dbReference>
<evidence type="ECO:0000313" key="7">
    <source>
        <dbReference type="EMBL" id="RLE10533.1"/>
    </source>
</evidence>
<dbReference type="InterPro" id="IPR002136">
    <property type="entry name" value="Ribosomal_uL4"/>
</dbReference>
<comment type="function">
    <text evidence="5">Forms part of the polypeptide exit tunnel.</text>
</comment>
<gene>
    <name evidence="5" type="primary">rplD</name>
    <name evidence="7" type="ORF">DRJ00_01295</name>
</gene>
<proteinExistence type="inferred from homology"/>
<comment type="similarity">
    <text evidence="1 5">Belongs to the universal ribosomal protein uL4 family.</text>
</comment>
<dbReference type="PANTHER" id="PTHR10746:SF6">
    <property type="entry name" value="LARGE RIBOSOMAL SUBUNIT PROTEIN UL4M"/>
    <property type="match status" value="1"/>
</dbReference>
<comment type="subunit">
    <text evidence="5">Part of the 50S ribosomal subunit.</text>
</comment>
<evidence type="ECO:0000256" key="6">
    <source>
        <dbReference type="SAM" id="Coils"/>
    </source>
</evidence>
<evidence type="ECO:0000256" key="5">
    <source>
        <dbReference type="HAMAP-Rule" id="MF_01328"/>
    </source>
</evidence>
<keyword evidence="6" id="KW-0175">Coiled coil</keyword>
<feature type="coiled-coil region" evidence="6">
    <location>
        <begin position="140"/>
        <end position="167"/>
    </location>
</feature>
<evidence type="ECO:0000256" key="3">
    <source>
        <dbReference type="ARBA" id="ARBA00023274"/>
    </source>
</evidence>